<dbReference type="GO" id="GO:1990904">
    <property type="term" value="C:ribonucleoprotein complex"/>
    <property type="evidence" value="ECO:0007669"/>
    <property type="project" value="UniProtKB-KW"/>
</dbReference>
<dbReference type="PANTHER" id="PTHR21349">
    <property type="entry name" value="50S RIBOSOMAL PROTEIN L21"/>
    <property type="match status" value="1"/>
</dbReference>
<evidence type="ECO:0000256" key="4">
    <source>
        <dbReference type="ARBA" id="ARBA00022980"/>
    </source>
</evidence>
<dbReference type="EMBL" id="UINC01004448">
    <property type="protein sequence ID" value="SVA14401.1"/>
    <property type="molecule type" value="Genomic_DNA"/>
</dbReference>
<dbReference type="GO" id="GO:0003735">
    <property type="term" value="F:structural constituent of ribosome"/>
    <property type="evidence" value="ECO:0007669"/>
    <property type="project" value="InterPro"/>
</dbReference>
<dbReference type="AlphaFoldDB" id="A0A381TFY2"/>
<dbReference type="InterPro" id="IPR001787">
    <property type="entry name" value="Ribosomal_bL21"/>
</dbReference>
<accession>A0A381TFY2</accession>
<dbReference type="GO" id="GO:0019843">
    <property type="term" value="F:rRNA binding"/>
    <property type="evidence" value="ECO:0007669"/>
    <property type="project" value="UniProtKB-KW"/>
</dbReference>
<name>A0A381TFY2_9ZZZZ</name>
<sequence>MYAIINISGKQFKAEEGLKLRVPKQTVDTGKKLIFDEILMVHDGKMATFGTPTIAGTKVTATVLNHGREKKILVHKKKRRKGYQRKNGHRQWFTEIQIQNINMSNRKRTATKKSAKPQEKK</sequence>
<evidence type="ECO:0000313" key="6">
    <source>
        <dbReference type="EMBL" id="SVA14401.1"/>
    </source>
</evidence>
<evidence type="ECO:0000256" key="3">
    <source>
        <dbReference type="ARBA" id="ARBA00022884"/>
    </source>
</evidence>
<dbReference type="InterPro" id="IPR036164">
    <property type="entry name" value="bL21-like_sf"/>
</dbReference>
<dbReference type="HAMAP" id="MF_01363">
    <property type="entry name" value="Ribosomal_bL21"/>
    <property type="match status" value="1"/>
</dbReference>
<dbReference type="Pfam" id="PF00829">
    <property type="entry name" value="Ribosomal_L21p"/>
    <property type="match status" value="1"/>
</dbReference>
<keyword evidence="3" id="KW-0694">RNA-binding</keyword>
<dbReference type="SUPFAM" id="SSF141091">
    <property type="entry name" value="L21p-like"/>
    <property type="match status" value="1"/>
</dbReference>
<keyword evidence="2" id="KW-0699">rRNA-binding</keyword>
<dbReference type="GO" id="GO:0005737">
    <property type="term" value="C:cytoplasm"/>
    <property type="evidence" value="ECO:0007669"/>
    <property type="project" value="UniProtKB-ARBA"/>
</dbReference>
<keyword evidence="4" id="KW-0689">Ribosomal protein</keyword>
<dbReference type="NCBIfam" id="TIGR00061">
    <property type="entry name" value="L21"/>
    <property type="match status" value="1"/>
</dbReference>
<protein>
    <recommendedName>
        <fullName evidence="7">50S ribosomal protein L21</fullName>
    </recommendedName>
</protein>
<evidence type="ECO:0000256" key="1">
    <source>
        <dbReference type="ARBA" id="ARBA00008563"/>
    </source>
</evidence>
<dbReference type="PROSITE" id="PS01169">
    <property type="entry name" value="RIBOSOMAL_L21"/>
    <property type="match status" value="1"/>
</dbReference>
<gene>
    <name evidence="6" type="ORF">METZ01_LOCUS67255</name>
</gene>
<proteinExistence type="inferred from homology"/>
<dbReference type="InterPro" id="IPR028909">
    <property type="entry name" value="bL21-like"/>
</dbReference>
<evidence type="ECO:0000256" key="5">
    <source>
        <dbReference type="ARBA" id="ARBA00023274"/>
    </source>
</evidence>
<dbReference type="PANTHER" id="PTHR21349:SF0">
    <property type="entry name" value="LARGE RIBOSOMAL SUBUNIT PROTEIN BL21M"/>
    <property type="match status" value="1"/>
</dbReference>
<evidence type="ECO:0008006" key="7">
    <source>
        <dbReference type="Google" id="ProtNLM"/>
    </source>
</evidence>
<dbReference type="GO" id="GO:0005840">
    <property type="term" value="C:ribosome"/>
    <property type="evidence" value="ECO:0007669"/>
    <property type="project" value="UniProtKB-KW"/>
</dbReference>
<organism evidence="6">
    <name type="scientific">marine metagenome</name>
    <dbReference type="NCBI Taxonomy" id="408172"/>
    <lineage>
        <taxon>unclassified sequences</taxon>
        <taxon>metagenomes</taxon>
        <taxon>ecological metagenomes</taxon>
    </lineage>
</organism>
<comment type="similarity">
    <text evidence="1">Belongs to the bacterial ribosomal protein bL21 family.</text>
</comment>
<evidence type="ECO:0000256" key="2">
    <source>
        <dbReference type="ARBA" id="ARBA00022730"/>
    </source>
</evidence>
<keyword evidence="5" id="KW-0687">Ribonucleoprotein</keyword>
<dbReference type="InterPro" id="IPR018258">
    <property type="entry name" value="Ribosomal_bL21_CS"/>
</dbReference>
<dbReference type="GO" id="GO:0006412">
    <property type="term" value="P:translation"/>
    <property type="evidence" value="ECO:0007669"/>
    <property type="project" value="InterPro"/>
</dbReference>
<reference evidence="6" key="1">
    <citation type="submission" date="2018-05" db="EMBL/GenBank/DDBJ databases">
        <authorList>
            <person name="Lanie J.A."/>
            <person name="Ng W.-L."/>
            <person name="Kazmierczak K.M."/>
            <person name="Andrzejewski T.M."/>
            <person name="Davidsen T.M."/>
            <person name="Wayne K.J."/>
            <person name="Tettelin H."/>
            <person name="Glass J.I."/>
            <person name="Rusch D."/>
            <person name="Podicherti R."/>
            <person name="Tsui H.-C.T."/>
            <person name="Winkler M.E."/>
        </authorList>
    </citation>
    <scope>NUCLEOTIDE SEQUENCE</scope>
</reference>